<dbReference type="InterPro" id="IPR051606">
    <property type="entry name" value="Polyketide_Oxido-like"/>
</dbReference>
<dbReference type="AlphaFoldDB" id="A0A422QN61"/>
<organism evidence="2 3">
    <name type="scientific">Massilia aurea</name>
    <dbReference type="NCBI Taxonomy" id="373040"/>
    <lineage>
        <taxon>Bacteria</taxon>
        <taxon>Pseudomonadati</taxon>
        <taxon>Pseudomonadota</taxon>
        <taxon>Betaproteobacteria</taxon>
        <taxon>Burkholderiales</taxon>
        <taxon>Oxalobacteraceae</taxon>
        <taxon>Telluria group</taxon>
        <taxon>Massilia</taxon>
    </lineage>
</organism>
<evidence type="ECO:0000259" key="1">
    <source>
        <dbReference type="Pfam" id="PF13460"/>
    </source>
</evidence>
<dbReference type="PANTHER" id="PTHR43355:SF2">
    <property type="entry name" value="FLAVIN REDUCTASE (NADPH)"/>
    <property type="match status" value="1"/>
</dbReference>
<dbReference type="PANTHER" id="PTHR43355">
    <property type="entry name" value="FLAVIN REDUCTASE (NADPH)"/>
    <property type="match status" value="1"/>
</dbReference>
<protein>
    <submittedName>
        <fullName evidence="2">3-beta hydroxysteroid dehydrogenase</fullName>
    </submittedName>
</protein>
<dbReference type="OrthoDB" id="7352421at2"/>
<proteinExistence type="predicted"/>
<dbReference type="Gene3D" id="3.40.50.720">
    <property type="entry name" value="NAD(P)-binding Rossmann-like Domain"/>
    <property type="match status" value="1"/>
</dbReference>
<feature type="domain" description="NAD(P)-binding" evidence="1">
    <location>
        <begin position="7"/>
        <end position="201"/>
    </location>
</feature>
<dbReference type="Pfam" id="PF13460">
    <property type="entry name" value="NAD_binding_10"/>
    <property type="match status" value="1"/>
</dbReference>
<dbReference type="InterPro" id="IPR016040">
    <property type="entry name" value="NAD(P)-bd_dom"/>
</dbReference>
<reference evidence="2" key="1">
    <citation type="submission" date="2014-10" db="EMBL/GenBank/DDBJ databases">
        <title>Massilia sp. genome.</title>
        <authorList>
            <person name="Xu B."/>
            <person name="Dai L."/>
            <person name="Huang Z."/>
        </authorList>
    </citation>
    <scope>NUCLEOTIDE SEQUENCE [LARGE SCALE GENOMIC DNA]</scope>
    <source>
        <strain evidence="2">CFS-1</strain>
    </source>
</reference>
<sequence length="219" mass="22615">MNIALIGATGFVGAAVLTTLLQRGHQVTALVRDPSKLAPQPGLTLKVADAYDADAVAAAVRGNDAVVSAFNPGWDDPALYDNFTRGSAAIERGVELGGVRRLLVVGGAGSLFVAPGVQLVDTPEFVDHVPPNIMPGAQAARDALNTLRANTSLDWTFLSPPAMLGQGEATGGYRVGGEDLLMDGDKPAGIAVADLALAIADEIEQPRHLRARFTVASPA</sequence>
<evidence type="ECO:0000313" key="2">
    <source>
        <dbReference type="EMBL" id="RNF31474.1"/>
    </source>
</evidence>
<dbReference type="SUPFAM" id="SSF51735">
    <property type="entry name" value="NAD(P)-binding Rossmann-fold domains"/>
    <property type="match status" value="1"/>
</dbReference>
<comment type="caution">
    <text evidence="2">The sequence shown here is derived from an EMBL/GenBank/DDBJ whole genome shotgun (WGS) entry which is preliminary data.</text>
</comment>
<dbReference type="EMBL" id="JSAB01000059">
    <property type="protein sequence ID" value="RNF31474.1"/>
    <property type="molecule type" value="Genomic_DNA"/>
</dbReference>
<dbReference type="Proteomes" id="UP000283254">
    <property type="component" value="Unassembled WGS sequence"/>
</dbReference>
<dbReference type="RefSeq" id="WP_123068818.1">
    <property type="nucleotide sequence ID" value="NZ_JSAB01000059.1"/>
</dbReference>
<gene>
    <name evidence="2" type="ORF">NM04_06970</name>
</gene>
<dbReference type="GO" id="GO:0016646">
    <property type="term" value="F:oxidoreductase activity, acting on the CH-NH group of donors, NAD or NADP as acceptor"/>
    <property type="evidence" value="ECO:0007669"/>
    <property type="project" value="TreeGrafter"/>
</dbReference>
<accession>A0A422QN61</accession>
<name>A0A422QN61_9BURK</name>
<evidence type="ECO:0000313" key="3">
    <source>
        <dbReference type="Proteomes" id="UP000283254"/>
    </source>
</evidence>
<keyword evidence="3" id="KW-1185">Reference proteome</keyword>
<dbReference type="InterPro" id="IPR036291">
    <property type="entry name" value="NAD(P)-bd_dom_sf"/>
</dbReference>